<evidence type="ECO:0000256" key="4">
    <source>
        <dbReference type="ARBA" id="ARBA00022827"/>
    </source>
</evidence>
<proteinExistence type="inferred from homology"/>
<comment type="subcellular location">
    <subcellularLocation>
        <location evidence="8">Mitochondrion</location>
    </subcellularLocation>
</comment>
<keyword evidence="3 8" id="KW-0285">Flavoprotein</keyword>
<gene>
    <name evidence="12" type="ORF">UCREL1_3332</name>
</gene>
<dbReference type="PANTHER" id="PTHR48467">
    <property type="entry name" value="GLUTAMATE SYNTHASE 1 [NADH], CHLOROPLASTIC-LIKE"/>
    <property type="match status" value="1"/>
</dbReference>
<dbReference type="EC" id="1.18.1.6" evidence="8"/>
<dbReference type="PIRSF" id="PIRSF000362">
    <property type="entry name" value="FNR"/>
    <property type="match status" value="1"/>
</dbReference>
<name>M7TSM3_EUTLA</name>
<dbReference type="InterPro" id="IPR021163">
    <property type="entry name" value="Ferredox_Rdtase_adrenod"/>
</dbReference>
<dbReference type="PANTHER" id="PTHR48467:SF1">
    <property type="entry name" value="GLUTAMATE SYNTHASE 1 [NADH], CHLOROPLASTIC-LIKE"/>
    <property type="match status" value="1"/>
</dbReference>
<reference evidence="13" key="1">
    <citation type="journal article" date="2013" name="Genome Announc.">
        <title>Draft genome sequence of the grapevine dieback fungus Eutypa lata UCR-EL1.</title>
        <authorList>
            <person name="Blanco-Ulate B."/>
            <person name="Rolshausen P.E."/>
            <person name="Cantu D."/>
        </authorList>
    </citation>
    <scope>NUCLEOTIDE SEQUENCE [LARGE SCALE GENOMIC DNA]</scope>
    <source>
        <strain evidence="13">UCR-EL1</strain>
    </source>
</reference>
<evidence type="ECO:0000256" key="5">
    <source>
        <dbReference type="ARBA" id="ARBA00022857"/>
    </source>
</evidence>
<feature type="binding site" evidence="9">
    <location>
        <position position="54"/>
    </location>
    <ligand>
        <name>FAD</name>
        <dbReference type="ChEBI" id="CHEBI:57692"/>
    </ligand>
</feature>
<dbReference type="GO" id="GO:0071949">
    <property type="term" value="F:FAD binding"/>
    <property type="evidence" value="ECO:0007669"/>
    <property type="project" value="EnsemblFungi"/>
</dbReference>
<evidence type="ECO:0000256" key="7">
    <source>
        <dbReference type="ARBA" id="ARBA00048933"/>
    </source>
</evidence>
<evidence type="ECO:0000256" key="10">
    <source>
        <dbReference type="PIRSR" id="PIRSR000362-2"/>
    </source>
</evidence>
<dbReference type="InterPro" id="IPR055275">
    <property type="entry name" value="Ferredox_Rdtase"/>
</dbReference>
<dbReference type="Gene3D" id="3.50.50.60">
    <property type="entry name" value="FAD/NAD(P)-binding domain"/>
    <property type="match status" value="1"/>
</dbReference>
<comment type="catalytic activity">
    <reaction evidence="7 8">
        <text>2 reduced [adrenodoxin] + NADP(+) + H(+) = 2 oxidized [adrenodoxin] + NADPH</text>
        <dbReference type="Rhea" id="RHEA:42312"/>
        <dbReference type="Rhea" id="RHEA-COMP:9998"/>
        <dbReference type="Rhea" id="RHEA-COMP:9999"/>
        <dbReference type="ChEBI" id="CHEBI:15378"/>
        <dbReference type="ChEBI" id="CHEBI:33737"/>
        <dbReference type="ChEBI" id="CHEBI:33738"/>
        <dbReference type="ChEBI" id="CHEBI:57783"/>
        <dbReference type="ChEBI" id="CHEBI:58349"/>
        <dbReference type="EC" id="1.18.1.6"/>
    </reaction>
</comment>
<dbReference type="OMA" id="RFNFIGN"/>
<comment type="similarity">
    <text evidence="2 8">Belongs to the ferredoxin--NADP reductase type 1 family.</text>
</comment>
<evidence type="ECO:0000256" key="6">
    <source>
        <dbReference type="ARBA" id="ARBA00023002"/>
    </source>
</evidence>
<comment type="cofactor">
    <cofactor evidence="1 8 9">
        <name>FAD</name>
        <dbReference type="ChEBI" id="CHEBI:57692"/>
    </cofactor>
</comment>
<dbReference type="GO" id="GO:0005739">
    <property type="term" value="C:mitochondrion"/>
    <property type="evidence" value="ECO:0007669"/>
    <property type="project" value="UniProtKB-SubCell"/>
</dbReference>
<keyword evidence="4 8" id="KW-0274">FAD</keyword>
<accession>M7TSM3</accession>
<dbReference type="KEGG" id="ela:UCREL1_3332"/>
<feature type="binding site" evidence="9">
    <location>
        <position position="83"/>
    </location>
    <ligand>
        <name>FAD</name>
        <dbReference type="ChEBI" id="CHEBI:57692"/>
    </ligand>
</feature>
<keyword evidence="6 8" id="KW-0560">Oxidoreductase</keyword>
<feature type="binding site" evidence="9">
    <location>
        <begin position="430"/>
        <end position="432"/>
    </location>
    <ligand>
        <name>FAD</name>
        <dbReference type="ChEBI" id="CHEBI:57692"/>
    </ligand>
</feature>
<dbReference type="HOGENOM" id="CLU_024722_3_1_1"/>
<feature type="binding site" evidence="9">
    <location>
        <position position="119"/>
    </location>
    <ligand>
        <name>FAD</name>
        <dbReference type="ChEBI" id="CHEBI:57692"/>
    </ligand>
</feature>
<dbReference type="STRING" id="1287681.M7TSM3"/>
<feature type="binding site" evidence="9">
    <location>
        <position position="423"/>
    </location>
    <ligand>
        <name>FAD</name>
        <dbReference type="ChEBI" id="CHEBI:57692"/>
    </ligand>
</feature>
<feature type="binding site" evidence="10">
    <location>
        <position position="430"/>
    </location>
    <ligand>
        <name>NADP(+)</name>
        <dbReference type="ChEBI" id="CHEBI:58349"/>
    </ligand>
</feature>
<evidence type="ECO:0000313" key="13">
    <source>
        <dbReference type="Proteomes" id="UP000012174"/>
    </source>
</evidence>
<dbReference type="GO" id="GO:0008860">
    <property type="term" value="F:ferredoxin-NAD+ reductase activity"/>
    <property type="evidence" value="ECO:0007669"/>
    <property type="project" value="EnsemblFungi"/>
</dbReference>
<keyword evidence="13" id="KW-1185">Reference proteome</keyword>
<feature type="binding site" evidence="10">
    <location>
        <position position="256"/>
    </location>
    <ligand>
        <name>NADP(+)</name>
        <dbReference type="ChEBI" id="CHEBI:58349"/>
    </ligand>
</feature>
<dbReference type="GO" id="GO:0004324">
    <property type="term" value="F:ferredoxin-NADP+ reductase activity"/>
    <property type="evidence" value="ECO:0007669"/>
    <property type="project" value="EnsemblFungi"/>
</dbReference>
<keyword evidence="8" id="KW-0496">Mitochondrion</keyword>
<dbReference type="Gene3D" id="3.40.50.720">
    <property type="entry name" value="NAD(P)-binding Rossmann-like Domain"/>
    <property type="match status" value="1"/>
</dbReference>
<evidence type="ECO:0000256" key="3">
    <source>
        <dbReference type="ARBA" id="ARBA00022630"/>
    </source>
</evidence>
<dbReference type="OrthoDB" id="333024at2759"/>
<dbReference type="eggNOG" id="KOG1800">
    <property type="taxonomic scope" value="Eukaryota"/>
</dbReference>
<keyword evidence="5 8" id="KW-0521">NADP</keyword>
<feature type="binding site" evidence="9">
    <location>
        <position position="75"/>
    </location>
    <ligand>
        <name>FAD</name>
        <dbReference type="ChEBI" id="CHEBI:57692"/>
    </ligand>
</feature>
<dbReference type="SUPFAM" id="SSF51971">
    <property type="entry name" value="Nucleotide-binding domain"/>
    <property type="match status" value="1"/>
</dbReference>
<dbReference type="InterPro" id="IPR036188">
    <property type="entry name" value="FAD/NAD-bd_sf"/>
</dbReference>
<dbReference type="PRINTS" id="PR00419">
    <property type="entry name" value="ADXRDTASE"/>
</dbReference>
<evidence type="ECO:0000313" key="12">
    <source>
        <dbReference type="EMBL" id="EMR69635.1"/>
    </source>
</evidence>
<dbReference type="EMBL" id="KB706042">
    <property type="protein sequence ID" value="EMR69635.1"/>
    <property type="molecule type" value="Genomic_DNA"/>
</dbReference>
<feature type="domain" description="FAD/NAD(P)-binding" evidence="11">
    <location>
        <begin position="45"/>
        <end position="268"/>
    </location>
</feature>
<dbReference type="AlphaFoldDB" id="M7TSM3"/>
<protein>
    <recommendedName>
        <fullName evidence="8">NADPH:adrenodoxin oxidoreductase, mitochondrial</fullName>
        <ecNumber evidence="8">1.18.1.6</ecNumber>
    </recommendedName>
</protein>
<organism evidence="12 13">
    <name type="scientific">Eutypa lata (strain UCR-EL1)</name>
    <name type="common">Grapevine dieback disease fungus</name>
    <name type="synonym">Eutypa armeniacae</name>
    <dbReference type="NCBI Taxonomy" id="1287681"/>
    <lineage>
        <taxon>Eukaryota</taxon>
        <taxon>Fungi</taxon>
        <taxon>Dikarya</taxon>
        <taxon>Ascomycota</taxon>
        <taxon>Pezizomycotina</taxon>
        <taxon>Sordariomycetes</taxon>
        <taxon>Xylariomycetidae</taxon>
        <taxon>Xylariales</taxon>
        <taxon>Diatrypaceae</taxon>
        <taxon>Eutypa</taxon>
    </lineage>
</organism>
<evidence type="ECO:0000256" key="9">
    <source>
        <dbReference type="PIRSR" id="PIRSR000362-1"/>
    </source>
</evidence>
<evidence type="ECO:0000256" key="2">
    <source>
        <dbReference type="ARBA" id="ARBA00008312"/>
    </source>
</evidence>
<evidence type="ECO:0000256" key="1">
    <source>
        <dbReference type="ARBA" id="ARBA00001974"/>
    </source>
</evidence>
<sequence>MSFVAKSWLCNACKRRAQSSRGVSRSVIPRSFYSTAAGRDGKPFRMAVVGSGPAGFYTAYRVMSRIQNAKVDMFEALPVPFGLVRFGVAPDHPEVKNCQEKFEEVASSPNFTFIGNVSVGNTDDHFGGCTVPLQSVMRHYDAVVFAYGASKDKKLGVPGESELRGIYSAREFVGWYNGLPEYANLDPDLTRGDEAVIVGQGNVALDVARMLLENVDVLRKSDITEAAIEKLSKSRIKRVHVVGRRGPMQAAFTIKEVRELMKLHGVGFHPIDMSLLPDEISKLPRARRRLMEIMVKGSAAKVEEAPTSWSLDYCLSPTEFLGDAEGNVRSTIFERTSLSAPFDTASSVTGTGEKLEIPSSVAFRSIGYKSVGLPGFAEAGILFDDRKGVIQNDGLGRVLQKREDSANAESQLSPLPGVYCAGWVKRGPTGVIASTMEDAFSTGDAIAADWQSGSSFLTGDSSSGWDAVQTEVDNHNCRVIAWDDWRKIDKAERERGQVLGKEREKFTSTHEMLSAVV</sequence>
<evidence type="ECO:0000259" key="11">
    <source>
        <dbReference type="Pfam" id="PF07992"/>
    </source>
</evidence>
<feature type="binding site" evidence="10">
    <location>
        <begin position="200"/>
        <end position="203"/>
    </location>
    <ligand>
        <name>NADP(+)</name>
        <dbReference type="ChEBI" id="CHEBI:58349"/>
    </ligand>
</feature>
<feature type="binding site" evidence="10">
    <location>
        <begin position="244"/>
        <end position="245"/>
    </location>
    <ligand>
        <name>NADP(+)</name>
        <dbReference type="ChEBI" id="CHEBI:58349"/>
    </ligand>
</feature>
<dbReference type="Pfam" id="PF07992">
    <property type="entry name" value="Pyr_redox_2"/>
    <property type="match status" value="1"/>
</dbReference>
<evidence type="ECO:0000256" key="8">
    <source>
        <dbReference type="PIRNR" id="PIRNR000362"/>
    </source>
</evidence>
<dbReference type="Proteomes" id="UP000012174">
    <property type="component" value="Unassembled WGS sequence"/>
</dbReference>
<dbReference type="InterPro" id="IPR023753">
    <property type="entry name" value="FAD/NAD-binding_dom"/>
</dbReference>